<proteinExistence type="predicted"/>
<dbReference type="AlphaFoldDB" id="D0LIS7"/>
<gene>
    <name evidence="2" type="ordered locus">Hoch_0315</name>
</gene>
<dbReference type="SUPFAM" id="SSF111331">
    <property type="entry name" value="NAD kinase/diacylglycerol kinase-like"/>
    <property type="match status" value="1"/>
</dbReference>
<dbReference type="EMBL" id="CP001804">
    <property type="protein sequence ID" value="ACY12956.1"/>
    <property type="molecule type" value="Genomic_DNA"/>
</dbReference>
<sequence length="352" mass="39195">MQIGVITNPKSRKNRGRPERADRLQSILGSFGEVHETDSVDSIKPILRDFLRKRARYWVADGGDGALHWMLRMGMEVLDEEEFIGTEMPLPLLPTRGGTIDFVANNVGIQGNAESILSSLRSAVERGAEIEEAVVDSMLIDAVEVTDEGEVPFRTYGFACAAGGVGQRFFANYYKEDDPNPRTIVKIVSKMVASVPLAMTPLRRLRGLPWHLDEFAREVFAPAQARVSIDGMILPEEQLDGIHIASMAINLGNVFRLFNKAETPGLMHAIVGSASPINLMFNLPRMYSGKELRGRQILDRPCRELTVEATGDELLAPVVDGEYYPNLRKITFKLGPRVRIPRVVASRTSRRH</sequence>
<evidence type="ECO:0000259" key="1">
    <source>
        <dbReference type="Pfam" id="PF00781"/>
    </source>
</evidence>
<name>D0LIS7_HALO1</name>
<dbReference type="RefSeq" id="WP_012825583.1">
    <property type="nucleotide sequence ID" value="NC_013440.1"/>
</dbReference>
<dbReference type="InterPro" id="IPR001206">
    <property type="entry name" value="Diacylglycerol_kinase_cat_dom"/>
</dbReference>
<feature type="domain" description="DAGKc" evidence="1">
    <location>
        <begin position="3"/>
        <end position="126"/>
    </location>
</feature>
<keyword evidence="3" id="KW-1185">Reference proteome</keyword>
<reference evidence="2 3" key="1">
    <citation type="journal article" date="2010" name="Stand. Genomic Sci.">
        <title>Complete genome sequence of Haliangium ochraceum type strain (SMP-2).</title>
        <authorList>
            <consortium name="US DOE Joint Genome Institute (JGI-PGF)"/>
            <person name="Ivanova N."/>
            <person name="Daum C."/>
            <person name="Lang E."/>
            <person name="Abt B."/>
            <person name="Kopitz M."/>
            <person name="Saunders E."/>
            <person name="Lapidus A."/>
            <person name="Lucas S."/>
            <person name="Glavina Del Rio T."/>
            <person name="Nolan M."/>
            <person name="Tice H."/>
            <person name="Copeland A."/>
            <person name="Cheng J.F."/>
            <person name="Chen F."/>
            <person name="Bruce D."/>
            <person name="Goodwin L."/>
            <person name="Pitluck S."/>
            <person name="Mavromatis K."/>
            <person name="Pati A."/>
            <person name="Mikhailova N."/>
            <person name="Chen A."/>
            <person name="Palaniappan K."/>
            <person name="Land M."/>
            <person name="Hauser L."/>
            <person name="Chang Y.J."/>
            <person name="Jeffries C.D."/>
            <person name="Detter J.C."/>
            <person name="Brettin T."/>
            <person name="Rohde M."/>
            <person name="Goker M."/>
            <person name="Bristow J."/>
            <person name="Markowitz V."/>
            <person name="Eisen J.A."/>
            <person name="Hugenholtz P."/>
            <person name="Kyrpides N.C."/>
            <person name="Klenk H.P."/>
        </authorList>
    </citation>
    <scope>NUCLEOTIDE SEQUENCE [LARGE SCALE GENOMIC DNA]</scope>
    <source>
        <strain evidence="3">DSM 14365 / CIP 107738 / JCM 11303 / AJ 13395 / SMP-2</strain>
    </source>
</reference>
<dbReference type="InterPro" id="IPR016064">
    <property type="entry name" value="NAD/diacylglycerol_kinase_sf"/>
</dbReference>
<dbReference type="Gene3D" id="3.40.50.10330">
    <property type="entry name" value="Probable inorganic polyphosphate/atp-NAD kinase, domain 1"/>
    <property type="match status" value="1"/>
</dbReference>
<dbReference type="HOGENOM" id="CLU_787021_0_0_7"/>
<dbReference type="GO" id="GO:0016301">
    <property type="term" value="F:kinase activity"/>
    <property type="evidence" value="ECO:0007669"/>
    <property type="project" value="InterPro"/>
</dbReference>
<dbReference type="Pfam" id="PF00781">
    <property type="entry name" value="DAGK_cat"/>
    <property type="match status" value="1"/>
</dbReference>
<evidence type="ECO:0000313" key="3">
    <source>
        <dbReference type="Proteomes" id="UP000001880"/>
    </source>
</evidence>
<dbReference type="OrthoDB" id="5487997at2"/>
<accession>D0LIS7</accession>
<dbReference type="InterPro" id="IPR017438">
    <property type="entry name" value="ATP-NAD_kinase_N"/>
</dbReference>
<organism evidence="2 3">
    <name type="scientific">Haliangium ochraceum (strain DSM 14365 / JCM 11303 / SMP-2)</name>
    <dbReference type="NCBI Taxonomy" id="502025"/>
    <lineage>
        <taxon>Bacteria</taxon>
        <taxon>Pseudomonadati</taxon>
        <taxon>Myxococcota</taxon>
        <taxon>Polyangia</taxon>
        <taxon>Haliangiales</taxon>
        <taxon>Kofleriaceae</taxon>
        <taxon>Haliangium</taxon>
    </lineage>
</organism>
<dbReference type="KEGG" id="hoh:Hoch_0315"/>
<protein>
    <recommendedName>
        <fullName evidence="1">DAGKc domain-containing protein</fullName>
    </recommendedName>
</protein>
<dbReference type="Proteomes" id="UP000001880">
    <property type="component" value="Chromosome"/>
</dbReference>
<dbReference type="eggNOG" id="COG1597">
    <property type="taxonomic scope" value="Bacteria"/>
</dbReference>
<evidence type="ECO:0000313" key="2">
    <source>
        <dbReference type="EMBL" id="ACY12956.1"/>
    </source>
</evidence>